<name>A0A0L7RED7_9HYME</name>
<evidence type="ECO:0000256" key="1">
    <source>
        <dbReference type="SAM" id="MobiDB-lite"/>
    </source>
</evidence>
<evidence type="ECO:0000313" key="3">
    <source>
        <dbReference type="Proteomes" id="UP000053825"/>
    </source>
</evidence>
<protein>
    <recommendedName>
        <fullName evidence="4">Mos1 transposase HTH domain-containing protein</fullName>
    </recommendedName>
</protein>
<organism evidence="2 3">
    <name type="scientific">Habropoda laboriosa</name>
    <dbReference type="NCBI Taxonomy" id="597456"/>
    <lineage>
        <taxon>Eukaryota</taxon>
        <taxon>Metazoa</taxon>
        <taxon>Ecdysozoa</taxon>
        <taxon>Arthropoda</taxon>
        <taxon>Hexapoda</taxon>
        <taxon>Insecta</taxon>
        <taxon>Pterygota</taxon>
        <taxon>Neoptera</taxon>
        <taxon>Endopterygota</taxon>
        <taxon>Hymenoptera</taxon>
        <taxon>Apocrita</taxon>
        <taxon>Aculeata</taxon>
        <taxon>Apoidea</taxon>
        <taxon>Anthophila</taxon>
        <taxon>Apidae</taxon>
        <taxon>Habropoda</taxon>
    </lineage>
</organism>
<keyword evidence="3" id="KW-1185">Reference proteome</keyword>
<feature type="region of interest" description="Disordered" evidence="1">
    <location>
        <begin position="51"/>
        <end position="82"/>
    </location>
</feature>
<gene>
    <name evidence="2" type="ORF">WH47_07640</name>
</gene>
<dbReference type="AlphaFoldDB" id="A0A0L7RED7"/>
<sequence>MNNRDIRVIFLHKLQLEETADNINSAFEEAYVNVRTLGRWVQKFEIGDFSLESEPRGRSGSAVDEVSPHPPLFTNPFPNRPAFLRTPEQFFNK</sequence>
<evidence type="ECO:0008006" key="4">
    <source>
        <dbReference type="Google" id="ProtNLM"/>
    </source>
</evidence>
<dbReference type="EMBL" id="KQ414612">
    <property type="protein sequence ID" value="KOC69189.1"/>
    <property type="molecule type" value="Genomic_DNA"/>
</dbReference>
<evidence type="ECO:0000313" key="2">
    <source>
        <dbReference type="EMBL" id="KOC69189.1"/>
    </source>
</evidence>
<reference evidence="2 3" key="1">
    <citation type="submission" date="2015-07" db="EMBL/GenBank/DDBJ databases">
        <title>The genome of Habropoda laboriosa.</title>
        <authorList>
            <person name="Pan H."/>
            <person name="Kapheim K."/>
        </authorList>
    </citation>
    <scope>NUCLEOTIDE SEQUENCE [LARGE SCALE GENOMIC DNA]</scope>
    <source>
        <strain evidence="2">0110345459</strain>
    </source>
</reference>
<proteinExistence type="predicted"/>
<dbReference type="Proteomes" id="UP000053825">
    <property type="component" value="Unassembled WGS sequence"/>
</dbReference>
<accession>A0A0L7RED7</accession>